<name>H2EF19_9VIRU</name>
<dbReference type="EMBL" id="JN885999">
    <property type="protein sequence ID" value="AEX63084.1"/>
    <property type="molecule type" value="Genomic_DNA"/>
</dbReference>
<accession>H2EF19</accession>
<reference evidence="1" key="1">
    <citation type="submission" date="2011-10" db="EMBL/GenBank/DDBJ databases">
        <title>Provirophages and transpovirons: unique mobilome of giant viruses.</title>
        <authorList>
            <person name="Desnues C."/>
            <person name="LaScola B."/>
            <person name="Yutin N."/>
            <person name="Fournous G."/>
            <person name="Koonin E."/>
            <person name="Raoult D."/>
        </authorList>
    </citation>
    <scope>NUCLEOTIDE SEQUENCE</scope>
    <source>
        <strain evidence="1">Mv13-mv</strain>
    </source>
</reference>
<sequence length="24" mass="2949">MHTRLLNERLDRLIKISSFLHQNN</sequence>
<gene>
    <name evidence="1" type="ORF">mv_R882</name>
</gene>
<organism evidence="1">
    <name type="scientific">Moumouvirus sp. 'Monve'</name>
    <dbReference type="NCBI Taxonomy" id="1128131"/>
    <lineage>
        <taxon>Viruses</taxon>
        <taxon>Varidnaviria</taxon>
        <taxon>Bamfordvirae</taxon>
        <taxon>Nucleocytoviricota</taxon>
        <taxon>Megaviricetes</taxon>
        <taxon>Imitervirales</taxon>
        <taxon>Mimiviridae</taxon>
        <taxon>Megamimivirinae</taxon>
        <taxon>Moumouvirus</taxon>
    </lineage>
</organism>
<proteinExistence type="predicted"/>
<evidence type="ECO:0000313" key="1">
    <source>
        <dbReference type="EMBL" id="AEX63084.1"/>
    </source>
</evidence>
<protein>
    <submittedName>
        <fullName evidence="1">Uncharacterized protein</fullName>
    </submittedName>
</protein>